<reference evidence="4 5" key="1">
    <citation type="submission" date="2019-09" db="EMBL/GenBank/DDBJ databases">
        <title>Bird 10,000 Genomes (B10K) Project - Family phase.</title>
        <authorList>
            <person name="Zhang G."/>
        </authorList>
    </citation>
    <scope>NUCLEOTIDE SEQUENCE [LARGE SCALE GENOMIC DNA]</scope>
    <source>
        <strain evidence="4">B10K-DU-001-42</strain>
        <tissue evidence="4">Muscle</tissue>
    </source>
</reference>
<sequence>GANSYGQLGLGHKEDVLVPQSLKDVSCKCQDIKSITGGGGHSAVITDKKPVASDSLGMGYVRFFLELLRCDILLFRMLWCFAFGFTDWALILLFAGDGLVLSCGSNSFGQLGVPQISGPCLIPQKIESLKEKVVNVAAGLRHALAATESGLVLQWGTGLASQARRAHQGKTLPLFLTAKQPCEVTGLEDVKLKMVAAGSYHSVSLSDEGHVYGWGSNKHGQLVSKEIFLAEPKKIETQFFSHEKIEAVWSGWTHLVAQT</sequence>
<evidence type="ECO:0000313" key="4">
    <source>
        <dbReference type="EMBL" id="NXR13425.1"/>
    </source>
</evidence>
<feature type="repeat" description="RCC1" evidence="2">
    <location>
        <begin position="1"/>
        <end position="48"/>
    </location>
</feature>
<dbReference type="Gene3D" id="2.130.10.30">
    <property type="entry name" value="Regulator of chromosome condensation 1/beta-lactamase-inhibitor protein II"/>
    <property type="match status" value="2"/>
</dbReference>
<dbReference type="EMBL" id="VWYK01095420">
    <property type="protein sequence ID" value="NXR13425.1"/>
    <property type="molecule type" value="Genomic_DNA"/>
</dbReference>
<evidence type="ECO:0000256" key="3">
    <source>
        <dbReference type="SAM" id="Phobius"/>
    </source>
</evidence>
<keyword evidence="3" id="KW-0472">Membrane</keyword>
<gene>
    <name evidence="4" type="primary">Sergef</name>
    <name evidence="4" type="ORF">SEMFRA_R10267</name>
</gene>
<dbReference type="Pfam" id="PF00415">
    <property type="entry name" value="RCC1"/>
    <property type="match status" value="2"/>
</dbReference>
<proteinExistence type="predicted"/>
<keyword evidence="5" id="KW-1185">Reference proteome</keyword>
<keyword evidence="3" id="KW-0812">Transmembrane</keyword>
<keyword evidence="1" id="KW-0677">Repeat</keyword>
<feature type="repeat" description="RCC1" evidence="2">
    <location>
        <begin position="150"/>
        <end position="208"/>
    </location>
</feature>
<feature type="transmembrane region" description="Helical" evidence="3">
    <location>
        <begin position="73"/>
        <end position="95"/>
    </location>
</feature>
<organism evidence="4 5">
    <name type="scientific">Semnornis frantzii</name>
    <dbReference type="NCBI Taxonomy" id="91796"/>
    <lineage>
        <taxon>Eukaryota</taxon>
        <taxon>Metazoa</taxon>
        <taxon>Chordata</taxon>
        <taxon>Craniata</taxon>
        <taxon>Vertebrata</taxon>
        <taxon>Euteleostomi</taxon>
        <taxon>Archelosauria</taxon>
        <taxon>Archosauria</taxon>
        <taxon>Dinosauria</taxon>
        <taxon>Saurischia</taxon>
        <taxon>Theropoda</taxon>
        <taxon>Coelurosauria</taxon>
        <taxon>Aves</taxon>
        <taxon>Neognathae</taxon>
        <taxon>Neoaves</taxon>
        <taxon>Telluraves</taxon>
        <taxon>Coraciimorphae</taxon>
        <taxon>Piciformes</taxon>
        <taxon>Ramphastidae</taxon>
        <taxon>Semnornis</taxon>
    </lineage>
</organism>
<dbReference type="PROSITE" id="PS00626">
    <property type="entry name" value="RCC1_2"/>
    <property type="match status" value="1"/>
</dbReference>
<dbReference type="PRINTS" id="PR00633">
    <property type="entry name" value="RCCNDNSATION"/>
</dbReference>
<dbReference type="PROSITE" id="PS50012">
    <property type="entry name" value="RCC1_3"/>
    <property type="match status" value="4"/>
</dbReference>
<dbReference type="AlphaFoldDB" id="A0A7L2IRM1"/>
<dbReference type="InterPro" id="IPR000408">
    <property type="entry name" value="Reg_chr_condens"/>
</dbReference>
<dbReference type="InterPro" id="IPR051210">
    <property type="entry name" value="Ub_ligase/GEF_domain"/>
</dbReference>
<dbReference type="InterPro" id="IPR009091">
    <property type="entry name" value="RCC1/BLIP-II"/>
</dbReference>
<feature type="repeat" description="RCC1" evidence="2">
    <location>
        <begin position="209"/>
        <end position="259"/>
    </location>
</feature>
<comment type="caution">
    <text evidence="4">The sequence shown here is derived from an EMBL/GenBank/DDBJ whole genome shotgun (WGS) entry which is preliminary data.</text>
</comment>
<dbReference type="SUPFAM" id="SSF50985">
    <property type="entry name" value="RCC1/BLIP-II"/>
    <property type="match status" value="1"/>
</dbReference>
<name>A0A7L2IRM1_9PICI</name>
<accession>A0A7L2IRM1</accession>
<dbReference type="PANTHER" id="PTHR22870:SF360">
    <property type="entry name" value="ULTRAVIOLET-B RECEPTOR UVR8"/>
    <property type="match status" value="1"/>
</dbReference>
<protein>
    <submittedName>
        <fullName evidence="4">SRGEF factor</fullName>
    </submittedName>
</protein>
<dbReference type="Proteomes" id="UP000536381">
    <property type="component" value="Unassembled WGS sequence"/>
</dbReference>
<feature type="repeat" description="RCC1" evidence="2">
    <location>
        <begin position="98"/>
        <end position="149"/>
    </location>
</feature>
<evidence type="ECO:0000256" key="1">
    <source>
        <dbReference type="ARBA" id="ARBA00022737"/>
    </source>
</evidence>
<dbReference type="OrthoDB" id="10256179at2759"/>
<evidence type="ECO:0000256" key="2">
    <source>
        <dbReference type="PROSITE-ProRule" id="PRU00235"/>
    </source>
</evidence>
<feature type="non-terminal residue" evidence="4">
    <location>
        <position position="1"/>
    </location>
</feature>
<evidence type="ECO:0000313" key="5">
    <source>
        <dbReference type="Proteomes" id="UP000536381"/>
    </source>
</evidence>
<keyword evidence="3" id="KW-1133">Transmembrane helix</keyword>
<dbReference type="PANTHER" id="PTHR22870">
    <property type="entry name" value="REGULATOR OF CHROMOSOME CONDENSATION"/>
    <property type="match status" value="1"/>
</dbReference>
<dbReference type="Pfam" id="PF13540">
    <property type="entry name" value="RCC1_2"/>
    <property type="match status" value="1"/>
</dbReference>
<feature type="non-terminal residue" evidence="4">
    <location>
        <position position="259"/>
    </location>
</feature>